<evidence type="ECO:0000256" key="1">
    <source>
        <dbReference type="ARBA" id="ARBA00004651"/>
    </source>
</evidence>
<keyword evidence="4 10" id="KW-1133">Transmembrane helix</keyword>
<feature type="binding site" evidence="10">
    <location>
        <position position="66"/>
    </location>
    <ligand>
        <name>Na(+)</name>
        <dbReference type="ChEBI" id="CHEBI:29101"/>
        <note>structural</note>
    </ligand>
</feature>
<comment type="activity regulation">
    <text evidence="10">Na(+) is not transported, but it plays an essential structural role and its presence is essential for fluoride channel function.</text>
</comment>
<dbReference type="GO" id="GO:0062054">
    <property type="term" value="F:fluoride channel activity"/>
    <property type="evidence" value="ECO:0007669"/>
    <property type="project" value="UniProtKB-UniRule"/>
</dbReference>
<sequence>MYLQIGLCGALGAVSRYAISCWVGTHPFPLSTLIVNLAGCFALALVNNLSGVPQKVRTAVGTGFIGAFTTFSTFSKENAVLLLGHNYILLALNIAVSMLGGLCAAYVGTRCGLMLCARAKEGKQ</sequence>
<dbReference type="AlphaFoldDB" id="A0A252F5G0"/>
<evidence type="ECO:0000313" key="11">
    <source>
        <dbReference type="EMBL" id="OUM20962.1"/>
    </source>
</evidence>
<keyword evidence="10" id="KW-0813">Transport</keyword>
<protein>
    <recommendedName>
        <fullName evidence="10">Fluoride-specific ion channel FluC</fullName>
    </recommendedName>
</protein>
<evidence type="ECO:0000256" key="9">
    <source>
        <dbReference type="ARBA" id="ARBA00049940"/>
    </source>
</evidence>
<comment type="function">
    <text evidence="9 10">Fluoride-specific ion channel. Important for reducing fluoride concentration in the cell, thus reducing its toxicity.</text>
</comment>
<dbReference type="GO" id="GO:0046872">
    <property type="term" value="F:metal ion binding"/>
    <property type="evidence" value="ECO:0007669"/>
    <property type="project" value="UniProtKB-KW"/>
</dbReference>
<keyword evidence="3 10" id="KW-0812">Transmembrane</keyword>
<proteinExistence type="inferred from homology"/>
<keyword evidence="10" id="KW-0915">Sodium</keyword>
<dbReference type="OrthoDB" id="9815830at2"/>
<dbReference type="HAMAP" id="MF_00454">
    <property type="entry name" value="FluC"/>
    <property type="match status" value="1"/>
</dbReference>
<comment type="subcellular location">
    <subcellularLocation>
        <location evidence="1 10">Cell membrane</location>
        <topology evidence="1 10">Multi-pass membrane protein</topology>
    </subcellularLocation>
</comment>
<accession>A0A252F5G0</accession>
<reference evidence="11 12" key="1">
    <citation type="submission" date="2017-05" db="EMBL/GenBank/DDBJ databases">
        <title>Butyricicoccus porcorum sp. nov. a butyrate-producing bacterium from the swine intestinal tract.</title>
        <authorList>
            <person name="Trachsel J."/>
            <person name="Humphrey S."/>
            <person name="Allen H.K."/>
        </authorList>
    </citation>
    <scope>NUCLEOTIDE SEQUENCE [LARGE SCALE GENOMIC DNA]</scope>
    <source>
        <strain evidence="11">BB10</strain>
    </source>
</reference>
<evidence type="ECO:0000256" key="3">
    <source>
        <dbReference type="ARBA" id="ARBA00022692"/>
    </source>
</evidence>
<comment type="caution">
    <text evidence="11">The sequence shown here is derived from an EMBL/GenBank/DDBJ whole genome shotgun (WGS) entry which is preliminary data.</text>
</comment>
<evidence type="ECO:0000256" key="6">
    <source>
        <dbReference type="ARBA" id="ARBA00023303"/>
    </source>
</evidence>
<keyword evidence="5 10" id="KW-0472">Membrane</keyword>
<comment type="catalytic activity">
    <reaction evidence="8">
        <text>fluoride(in) = fluoride(out)</text>
        <dbReference type="Rhea" id="RHEA:76159"/>
        <dbReference type="ChEBI" id="CHEBI:17051"/>
    </reaction>
    <physiologicalReaction direction="left-to-right" evidence="8">
        <dbReference type="Rhea" id="RHEA:76160"/>
    </physiologicalReaction>
</comment>
<gene>
    <name evidence="10" type="primary">fluC</name>
    <name evidence="10" type="synonym">crcB</name>
    <name evidence="11" type="ORF">CBW42_05110</name>
</gene>
<evidence type="ECO:0000256" key="10">
    <source>
        <dbReference type="HAMAP-Rule" id="MF_00454"/>
    </source>
</evidence>
<evidence type="ECO:0000256" key="4">
    <source>
        <dbReference type="ARBA" id="ARBA00022989"/>
    </source>
</evidence>
<name>A0A252F5G0_9FIRM</name>
<keyword evidence="2 10" id="KW-1003">Cell membrane</keyword>
<keyword evidence="10" id="KW-0479">Metal-binding</keyword>
<evidence type="ECO:0000256" key="7">
    <source>
        <dbReference type="ARBA" id="ARBA00035120"/>
    </source>
</evidence>
<dbReference type="GO" id="GO:0005886">
    <property type="term" value="C:plasma membrane"/>
    <property type="evidence" value="ECO:0007669"/>
    <property type="project" value="UniProtKB-SubCell"/>
</dbReference>
<organism evidence="11 12">
    <name type="scientific">Butyricicoccus porcorum</name>
    <dbReference type="NCBI Taxonomy" id="1945634"/>
    <lineage>
        <taxon>Bacteria</taxon>
        <taxon>Bacillati</taxon>
        <taxon>Bacillota</taxon>
        <taxon>Clostridia</taxon>
        <taxon>Eubacteriales</taxon>
        <taxon>Butyricicoccaceae</taxon>
        <taxon>Butyricicoccus</taxon>
    </lineage>
</organism>
<keyword evidence="6 10" id="KW-0407">Ion channel</keyword>
<dbReference type="PANTHER" id="PTHR28259:SF1">
    <property type="entry name" value="FLUORIDE EXPORT PROTEIN 1-RELATED"/>
    <property type="match status" value="1"/>
</dbReference>
<dbReference type="EMBL" id="NHOC01000004">
    <property type="protein sequence ID" value="OUM20962.1"/>
    <property type="molecule type" value="Genomic_DNA"/>
</dbReference>
<feature type="binding site" evidence="10">
    <location>
        <position position="69"/>
    </location>
    <ligand>
        <name>Na(+)</name>
        <dbReference type="ChEBI" id="CHEBI:29101"/>
        <note>structural</note>
    </ligand>
</feature>
<evidence type="ECO:0000313" key="12">
    <source>
        <dbReference type="Proteomes" id="UP000194903"/>
    </source>
</evidence>
<keyword evidence="12" id="KW-1185">Reference proteome</keyword>
<evidence type="ECO:0000256" key="5">
    <source>
        <dbReference type="ARBA" id="ARBA00023136"/>
    </source>
</evidence>
<feature type="transmembrane region" description="Helical" evidence="10">
    <location>
        <begin position="28"/>
        <end position="46"/>
    </location>
</feature>
<dbReference type="RefSeq" id="WP_087018405.1">
    <property type="nucleotide sequence ID" value="NZ_NHOC01000004.1"/>
</dbReference>
<feature type="transmembrane region" description="Helical" evidence="10">
    <location>
        <begin position="87"/>
        <end position="108"/>
    </location>
</feature>
<feature type="transmembrane region" description="Helical" evidence="10">
    <location>
        <begin position="58"/>
        <end position="75"/>
    </location>
</feature>
<dbReference type="Proteomes" id="UP000194903">
    <property type="component" value="Unassembled WGS sequence"/>
</dbReference>
<dbReference type="InterPro" id="IPR003691">
    <property type="entry name" value="FluC"/>
</dbReference>
<dbReference type="GO" id="GO:0140114">
    <property type="term" value="P:cellular detoxification of fluoride"/>
    <property type="evidence" value="ECO:0007669"/>
    <property type="project" value="UniProtKB-UniRule"/>
</dbReference>
<dbReference type="Pfam" id="PF02537">
    <property type="entry name" value="CRCB"/>
    <property type="match status" value="1"/>
</dbReference>
<evidence type="ECO:0000256" key="8">
    <source>
        <dbReference type="ARBA" id="ARBA00035585"/>
    </source>
</evidence>
<dbReference type="PANTHER" id="PTHR28259">
    <property type="entry name" value="FLUORIDE EXPORT PROTEIN 1-RELATED"/>
    <property type="match status" value="1"/>
</dbReference>
<evidence type="ECO:0000256" key="2">
    <source>
        <dbReference type="ARBA" id="ARBA00022475"/>
    </source>
</evidence>
<keyword evidence="10" id="KW-0406">Ion transport</keyword>
<comment type="similarity">
    <text evidence="7 10">Belongs to the fluoride channel Fluc/FEX (TC 1.A.43) family.</text>
</comment>